<proteinExistence type="predicted"/>
<comment type="caution">
    <text evidence="3">The sequence shown here is derived from an EMBL/GenBank/DDBJ whole genome shotgun (WGS) entry which is preliminary data.</text>
</comment>
<name>A0A814LD91_9BILA</name>
<evidence type="ECO:0000313" key="4">
    <source>
        <dbReference type="Proteomes" id="UP000663889"/>
    </source>
</evidence>
<gene>
    <name evidence="3" type="ORF">SEV965_LOCUS13977</name>
</gene>
<keyword evidence="2" id="KW-0732">Signal</keyword>
<accession>A0A814LD91</accession>
<keyword evidence="1" id="KW-0472">Membrane</keyword>
<dbReference type="AlphaFoldDB" id="A0A814LD91"/>
<dbReference type="Proteomes" id="UP000663889">
    <property type="component" value="Unassembled WGS sequence"/>
</dbReference>
<organism evidence="3 4">
    <name type="scientific">Rotaria sordida</name>
    <dbReference type="NCBI Taxonomy" id="392033"/>
    <lineage>
        <taxon>Eukaryota</taxon>
        <taxon>Metazoa</taxon>
        <taxon>Spiralia</taxon>
        <taxon>Gnathifera</taxon>
        <taxon>Rotifera</taxon>
        <taxon>Eurotatoria</taxon>
        <taxon>Bdelloidea</taxon>
        <taxon>Philodinida</taxon>
        <taxon>Philodinidae</taxon>
        <taxon>Rotaria</taxon>
    </lineage>
</organism>
<feature type="signal peptide" evidence="2">
    <location>
        <begin position="1"/>
        <end position="23"/>
    </location>
</feature>
<keyword evidence="1" id="KW-0812">Transmembrane</keyword>
<sequence length="302" mass="32738">MATRLSIIIVLTIVQLHYALTRSASINSGDYHILKILMNQSRINVLSNQNDILPKLNDQLLNIDQCKENDSKQAAVRNSLSTLTYLSEQYETQFDSTATSIDFKPADTSYSNTNLPLNTIDTTSLEAQSIAGQQTMAKTNSPINIQSTIPISTITSVEMTNSYDTIATTNTSDANMNTTILFNTATTTTITATTTITTTTATTTITTTTATTTITTTTATTTITTTTNSNITSDDRQTTTESTTKSKNNLPLILGLTLGLALPLCLGIIGGLVYYYKVYRPKHSSDFWDFAANGIFSVAPSR</sequence>
<evidence type="ECO:0000313" key="3">
    <source>
        <dbReference type="EMBL" id="CAF1063588.1"/>
    </source>
</evidence>
<feature type="transmembrane region" description="Helical" evidence="1">
    <location>
        <begin position="252"/>
        <end position="276"/>
    </location>
</feature>
<evidence type="ECO:0000256" key="1">
    <source>
        <dbReference type="SAM" id="Phobius"/>
    </source>
</evidence>
<evidence type="ECO:0000256" key="2">
    <source>
        <dbReference type="SAM" id="SignalP"/>
    </source>
</evidence>
<evidence type="ECO:0008006" key="5">
    <source>
        <dbReference type="Google" id="ProtNLM"/>
    </source>
</evidence>
<protein>
    <recommendedName>
        <fullName evidence="5">Mid2 domain-containing protein</fullName>
    </recommendedName>
</protein>
<keyword evidence="1" id="KW-1133">Transmembrane helix</keyword>
<reference evidence="3" key="1">
    <citation type="submission" date="2021-02" db="EMBL/GenBank/DDBJ databases">
        <authorList>
            <person name="Nowell W R."/>
        </authorList>
    </citation>
    <scope>NUCLEOTIDE SEQUENCE</scope>
</reference>
<feature type="chain" id="PRO_5032755861" description="Mid2 domain-containing protein" evidence="2">
    <location>
        <begin position="24"/>
        <end position="302"/>
    </location>
</feature>
<dbReference type="EMBL" id="CAJNOU010000679">
    <property type="protein sequence ID" value="CAF1063588.1"/>
    <property type="molecule type" value="Genomic_DNA"/>
</dbReference>